<dbReference type="Pfam" id="PF25973">
    <property type="entry name" value="BSH_CzcB"/>
    <property type="match status" value="1"/>
</dbReference>
<dbReference type="Gene3D" id="1.10.287.470">
    <property type="entry name" value="Helix hairpin bin"/>
    <property type="match status" value="1"/>
</dbReference>
<sequence>MKALPGALLLLACPVLAQVPVRVAPLSALTQPQRQDAPARVVNEQQPLLAARISGEVIRVLVRVGDRVAQGELLLELDCQDQQLSHRQQAAALEQLQARHPLLARRLSRARALHGQNNLSEEALDQRRSELAVLNADIKAGRAALARAELDAERCRIAAPFDAIILERLSATGTLVQAGTPLFRLQQEQGAELSVLLAPARVARITEAERLWFEFAGQVYPVRLRRVVGHINAGRTQELRLGFTQHSPLTGATGILVWQAAEPLLPANLLVRRGDRLGVMVLEQERARFVPLPDAIEGQASAIALPAATRVIIEGQFTVVDGDPVRVEDSRDDTTPAH</sequence>
<dbReference type="InterPro" id="IPR058647">
    <property type="entry name" value="BSH_CzcB-like"/>
</dbReference>
<dbReference type="InterPro" id="IPR006143">
    <property type="entry name" value="RND_pump_MFP"/>
</dbReference>
<feature type="chain" id="PRO_5045706949" description="CzcB-like barrel-sandwich hybrid domain-containing protein" evidence="2">
    <location>
        <begin position="18"/>
        <end position="338"/>
    </location>
</feature>
<organism evidence="4 5">
    <name type="scientific">Zobellella aerophila</name>
    <dbReference type="NCBI Taxonomy" id="870480"/>
    <lineage>
        <taxon>Bacteria</taxon>
        <taxon>Pseudomonadati</taxon>
        <taxon>Pseudomonadota</taxon>
        <taxon>Gammaproteobacteria</taxon>
        <taxon>Aeromonadales</taxon>
        <taxon>Aeromonadaceae</taxon>
        <taxon>Zobellella</taxon>
    </lineage>
</organism>
<dbReference type="Gene3D" id="2.40.30.170">
    <property type="match status" value="1"/>
</dbReference>
<gene>
    <name evidence="4" type="ORF">GCM10022394_03260</name>
</gene>
<evidence type="ECO:0000259" key="3">
    <source>
        <dbReference type="Pfam" id="PF25973"/>
    </source>
</evidence>
<name>A0ABP6V284_9GAMM</name>
<evidence type="ECO:0000256" key="2">
    <source>
        <dbReference type="SAM" id="SignalP"/>
    </source>
</evidence>
<comment type="caution">
    <text evidence="4">The sequence shown here is derived from an EMBL/GenBank/DDBJ whole genome shotgun (WGS) entry which is preliminary data.</text>
</comment>
<dbReference type="NCBIfam" id="TIGR01730">
    <property type="entry name" value="RND_mfp"/>
    <property type="match status" value="1"/>
</dbReference>
<accession>A0ABP6V284</accession>
<reference evidence="5" key="1">
    <citation type="journal article" date="2019" name="Int. J. Syst. Evol. Microbiol.">
        <title>The Global Catalogue of Microorganisms (GCM) 10K type strain sequencing project: providing services to taxonomists for standard genome sequencing and annotation.</title>
        <authorList>
            <consortium name="The Broad Institute Genomics Platform"/>
            <consortium name="The Broad Institute Genome Sequencing Center for Infectious Disease"/>
            <person name="Wu L."/>
            <person name="Ma J."/>
        </authorList>
    </citation>
    <scope>NUCLEOTIDE SEQUENCE [LARGE SCALE GENOMIC DNA]</scope>
    <source>
        <strain evidence="5">JCM 17110</strain>
    </source>
</reference>
<keyword evidence="2" id="KW-0732">Signal</keyword>
<evidence type="ECO:0000313" key="4">
    <source>
        <dbReference type="EMBL" id="GAA3527452.1"/>
    </source>
</evidence>
<evidence type="ECO:0000256" key="1">
    <source>
        <dbReference type="ARBA" id="ARBA00009477"/>
    </source>
</evidence>
<dbReference type="RefSeq" id="WP_344954085.1">
    <property type="nucleotide sequence ID" value="NZ_BAABCX010000001.1"/>
</dbReference>
<protein>
    <recommendedName>
        <fullName evidence="3">CzcB-like barrel-sandwich hybrid domain-containing protein</fullName>
    </recommendedName>
</protein>
<feature type="domain" description="CzcB-like barrel-sandwich hybrid" evidence="3">
    <location>
        <begin position="50"/>
        <end position="185"/>
    </location>
</feature>
<keyword evidence="5" id="KW-1185">Reference proteome</keyword>
<dbReference type="PANTHER" id="PTHR30469">
    <property type="entry name" value="MULTIDRUG RESISTANCE PROTEIN MDTA"/>
    <property type="match status" value="1"/>
</dbReference>
<proteinExistence type="inferred from homology"/>
<dbReference type="Proteomes" id="UP001500795">
    <property type="component" value="Unassembled WGS sequence"/>
</dbReference>
<dbReference type="PANTHER" id="PTHR30469:SF15">
    <property type="entry name" value="HLYD FAMILY OF SECRETION PROTEINS"/>
    <property type="match status" value="1"/>
</dbReference>
<comment type="similarity">
    <text evidence="1">Belongs to the membrane fusion protein (MFP) (TC 8.A.1) family.</text>
</comment>
<dbReference type="EMBL" id="BAABCX010000001">
    <property type="protein sequence ID" value="GAA3527452.1"/>
    <property type="molecule type" value="Genomic_DNA"/>
</dbReference>
<feature type="signal peptide" evidence="2">
    <location>
        <begin position="1"/>
        <end position="17"/>
    </location>
</feature>
<evidence type="ECO:0000313" key="5">
    <source>
        <dbReference type="Proteomes" id="UP001500795"/>
    </source>
</evidence>
<dbReference type="Gene3D" id="2.40.50.100">
    <property type="match status" value="1"/>
</dbReference>
<dbReference type="SUPFAM" id="SSF111369">
    <property type="entry name" value="HlyD-like secretion proteins"/>
    <property type="match status" value="1"/>
</dbReference>